<dbReference type="PANTHER" id="PTHR30537">
    <property type="entry name" value="HTH-TYPE TRANSCRIPTIONAL REGULATOR"/>
    <property type="match status" value="1"/>
</dbReference>
<protein>
    <submittedName>
        <fullName evidence="6">LysR family transcriptional regulator</fullName>
    </submittedName>
</protein>
<dbReference type="PROSITE" id="PS50931">
    <property type="entry name" value="HTH_LYSR"/>
    <property type="match status" value="1"/>
</dbReference>
<keyword evidence="4" id="KW-0804">Transcription</keyword>
<dbReference type="GO" id="GO:0003700">
    <property type="term" value="F:DNA-binding transcription factor activity"/>
    <property type="evidence" value="ECO:0007669"/>
    <property type="project" value="InterPro"/>
</dbReference>
<dbReference type="Proteomes" id="UP000238220">
    <property type="component" value="Unassembled WGS sequence"/>
</dbReference>
<dbReference type="PANTHER" id="PTHR30537:SF5">
    <property type="entry name" value="HTH-TYPE TRANSCRIPTIONAL ACTIVATOR TTDR-RELATED"/>
    <property type="match status" value="1"/>
</dbReference>
<dbReference type="GO" id="GO:0043565">
    <property type="term" value="F:sequence-specific DNA binding"/>
    <property type="evidence" value="ECO:0007669"/>
    <property type="project" value="TreeGrafter"/>
</dbReference>
<dbReference type="AlphaFoldDB" id="A0A2S5TJ10"/>
<comment type="similarity">
    <text evidence="1">Belongs to the LysR transcriptional regulatory family.</text>
</comment>
<dbReference type="InterPro" id="IPR058163">
    <property type="entry name" value="LysR-type_TF_proteobact-type"/>
</dbReference>
<dbReference type="Gene3D" id="1.10.10.10">
    <property type="entry name" value="Winged helix-like DNA-binding domain superfamily/Winged helix DNA-binding domain"/>
    <property type="match status" value="1"/>
</dbReference>
<dbReference type="InterPro" id="IPR000847">
    <property type="entry name" value="LysR_HTH_N"/>
</dbReference>
<keyword evidence="2" id="KW-0805">Transcription regulation</keyword>
<dbReference type="InterPro" id="IPR005119">
    <property type="entry name" value="LysR_subst-bd"/>
</dbReference>
<dbReference type="SUPFAM" id="SSF46785">
    <property type="entry name" value="Winged helix' DNA-binding domain"/>
    <property type="match status" value="1"/>
</dbReference>
<dbReference type="EMBL" id="PSNW01000002">
    <property type="protein sequence ID" value="PPE74937.1"/>
    <property type="molecule type" value="Genomic_DNA"/>
</dbReference>
<sequence length="320" mass="34959">MNDPAGSGVGTMEDLNYVLTFTRVVQAGSFAAAGERLKLAPSVVSKHVAKLEKSLGARLLQRSTRKLSLTDAGSAYFEHCARIVEELEQSQHAVARLQAEPSGKLRVSSLNSFVDAVVAPLLPEFFRRYPKIELEIVTNDRTVDLAEEGFDMALRLAHAPGPLLVARKLAPIHFVVCATPEYLARHGTPQHPDDLRGHNCLGFPSPLERNFHFLRDGEAFTVPIAGNFRVNNINALRTVLLAHAGISLLPTYCIGPDLAAGRLVAPLRGWYGSDATSVYAVHLPNRYGSPKLRAFVDYLQQCIGDPPYWDRGLDISKGAA</sequence>
<evidence type="ECO:0000313" key="6">
    <source>
        <dbReference type="EMBL" id="PPE74937.1"/>
    </source>
</evidence>
<evidence type="ECO:0000256" key="3">
    <source>
        <dbReference type="ARBA" id="ARBA00023125"/>
    </source>
</evidence>
<dbReference type="Pfam" id="PF03466">
    <property type="entry name" value="LysR_substrate"/>
    <property type="match status" value="1"/>
</dbReference>
<evidence type="ECO:0000256" key="2">
    <source>
        <dbReference type="ARBA" id="ARBA00023015"/>
    </source>
</evidence>
<dbReference type="Gene3D" id="3.40.190.290">
    <property type="match status" value="1"/>
</dbReference>
<evidence type="ECO:0000256" key="4">
    <source>
        <dbReference type="ARBA" id="ARBA00023163"/>
    </source>
</evidence>
<dbReference type="GO" id="GO:0006351">
    <property type="term" value="P:DNA-templated transcription"/>
    <property type="evidence" value="ECO:0007669"/>
    <property type="project" value="TreeGrafter"/>
</dbReference>
<feature type="domain" description="HTH lysR-type" evidence="5">
    <location>
        <begin position="13"/>
        <end position="70"/>
    </location>
</feature>
<comment type="caution">
    <text evidence="6">The sequence shown here is derived from an EMBL/GenBank/DDBJ whole genome shotgun (WGS) entry which is preliminary data.</text>
</comment>
<evidence type="ECO:0000259" key="5">
    <source>
        <dbReference type="PROSITE" id="PS50931"/>
    </source>
</evidence>
<dbReference type="CDD" id="cd08422">
    <property type="entry name" value="PBP2_CrgA_like"/>
    <property type="match status" value="1"/>
</dbReference>
<dbReference type="FunFam" id="1.10.10.10:FF:000001">
    <property type="entry name" value="LysR family transcriptional regulator"/>
    <property type="match status" value="1"/>
</dbReference>
<dbReference type="Pfam" id="PF00126">
    <property type="entry name" value="HTH_1"/>
    <property type="match status" value="1"/>
</dbReference>
<keyword evidence="3" id="KW-0238">DNA-binding</keyword>
<proteinExistence type="inferred from homology"/>
<accession>A0A2S5TJ10</accession>
<keyword evidence="7" id="KW-1185">Reference proteome</keyword>
<dbReference type="InterPro" id="IPR036388">
    <property type="entry name" value="WH-like_DNA-bd_sf"/>
</dbReference>
<evidence type="ECO:0000313" key="7">
    <source>
        <dbReference type="Proteomes" id="UP000238220"/>
    </source>
</evidence>
<reference evidence="6 7" key="1">
    <citation type="submission" date="2018-02" db="EMBL/GenBank/DDBJ databases">
        <title>Genome sequencing of Solimonas sp. HR-BB.</title>
        <authorList>
            <person name="Lee Y."/>
            <person name="Jeon C.O."/>
        </authorList>
    </citation>
    <scope>NUCLEOTIDE SEQUENCE [LARGE SCALE GENOMIC DNA]</scope>
    <source>
        <strain evidence="6 7">HR-BB</strain>
    </source>
</reference>
<dbReference type="InterPro" id="IPR036390">
    <property type="entry name" value="WH_DNA-bd_sf"/>
</dbReference>
<name>A0A2S5TJ10_9GAMM</name>
<organism evidence="6 7">
    <name type="scientific">Solimonas fluminis</name>
    <dbReference type="NCBI Taxonomy" id="2086571"/>
    <lineage>
        <taxon>Bacteria</taxon>
        <taxon>Pseudomonadati</taxon>
        <taxon>Pseudomonadota</taxon>
        <taxon>Gammaproteobacteria</taxon>
        <taxon>Nevskiales</taxon>
        <taxon>Nevskiaceae</taxon>
        <taxon>Solimonas</taxon>
    </lineage>
</organism>
<evidence type="ECO:0000256" key="1">
    <source>
        <dbReference type="ARBA" id="ARBA00009437"/>
    </source>
</evidence>
<dbReference type="OrthoDB" id="8885940at2"/>
<dbReference type="SUPFAM" id="SSF53850">
    <property type="entry name" value="Periplasmic binding protein-like II"/>
    <property type="match status" value="1"/>
</dbReference>
<gene>
    <name evidence="6" type="ORF">C3942_04465</name>
</gene>